<reference evidence="2 3" key="1">
    <citation type="journal article" date="2011" name="J. Bacteriol.">
        <title>Genome sequence of Brevibacillus laterosporus LMG 15441, a pathogen of invertebrates.</title>
        <authorList>
            <person name="Djukic M."/>
            <person name="Poehlein A."/>
            <person name="Thurmer A."/>
            <person name="Daniel R."/>
        </authorList>
    </citation>
    <scope>NUCLEOTIDE SEQUENCE [LARGE SCALE GENOMIC DNA]</scope>
    <source>
        <strain evidence="2 3">LMG 15441</strain>
    </source>
</reference>
<keyword evidence="3" id="KW-1185">Reference proteome</keyword>
<organism evidence="2 3">
    <name type="scientific">Brevibacillus laterosporus LMG 15441</name>
    <dbReference type="NCBI Taxonomy" id="1042163"/>
    <lineage>
        <taxon>Bacteria</taxon>
        <taxon>Bacillati</taxon>
        <taxon>Bacillota</taxon>
        <taxon>Bacilli</taxon>
        <taxon>Bacillales</taxon>
        <taxon>Paenibacillaceae</taxon>
        <taxon>Brevibacillus</taxon>
    </lineage>
</organism>
<dbReference type="STRING" id="1042163.BRLA_c029000"/>
<dbReference type="Proteomes" id="UP000005850">
    <property type="component" value="Chromosome"/>
</dbReference>
<evidence type="ECO:0008006" key="4">
    <source>
        <dbReference type="Google" id="ProtNLM"/>
    </source>
</evidence>
<keyword evidence="1" id="KW-0732">Signal</keyword>
<proteinExistence type="predicted"/>
<name>A0A075R5X7_BRELA</name>
<evidence type="ECO:0000313" key="3">
    <source>
        <dbReference type="Proteomes" id="UP000005850"/>
    </source>
</evidence>
<dbReference type="PROSITE" id="PS51257">
    <property type="entry name" value="PROKAR_LIPOPROTEIN"/>
    <property type="match status" value="1"/>
</dbReference>
<feature type="chain" id="PRO_5038683175" description="Lipoprotein" evidence="1">
    <location>
        <begin position="23"/>
        <end position="227"/>
    </location>
</feature>
<sequence>MKKRSMFTAVLASLLLVTGCSGNQSNTTPTEQAQDIKVNQIDLTAELKFTEQATIGKTTLAQMEKIYGPAVEKKTIKSNFRTNLKSENGPNPEVEQEVAFIKINPLTGAKWNKAYPLYFTKTANPTLVAAQVMLKRGDLMKNLETGKQLTLEDIKKVYGAPTRDLGRVLEYYDFKNKAVLHVILTDNNQISTMLTHYGLLYADKQEDMIENENIIKRLSQEQGSASK</sequence>
<dbReference type="AlphaFoldDB" id="A0A075R5X7"/>
<accession>A0A075R5X7</accession>
<protein>
    <recommendedName>
        <fullName evidence="4">Lipoprotein</fullName>
    </recommendedName>
</protein>
<gene>
    <name evidence="2" type="ORF">BRLA_c029000</name>
</gene>
<dbReference type="RefSeq" id="WP_003335915.1">
    <property type="nucleotide sequence ID" value="NZ_CP007806.1"/>
</dbReference>
<dbReference type="EMBL" id="CP007806">
    <property type="protein sequence ID" value="AIG27214.1"/>
    <property type="molecule type" value="Genomic_DNA"/>
</dbReference>
<evidence type="ECO:0000313" key="2">
    <source>
        <dbReference type="EMBL" id="AIG27214.1"/>
    </source>
</evidence>
<dbReference type="HOGENOM" id="CLU_1217938_0_0_9"/>
<feature type="signal peptide" evidence="1">
    <location>
        <begin position="1"/>
        <end position="22"/>
    </location>
</feature>
<dbReference type="KEGG" id="blr:BRLA_c029000"/>
<evidence type="ECO:0000256" key="1">
    <source>
        <dbReference type="SAM" id="SignalP"/>
    </source>
</evidence>